<evidence type="ECO:0000256" key="2">
    <source>
        <dbReference type="SAM" id="MobiDB-lite"/>
    </source>
</evidence>
<accession>A0A310S448</accession>
<dbReference type="InterPro" id="IPR011701">
    <property type="entry name" value="MFS"/>
</dbReference>
<dbReference type="Gene3D" id="1.20.1250.20">
    <property type="entry name" value="MFS general substrate transporter like domains"/>
    <property type="match status" value="2"/>
</dbReference>
<gene>
    <name evidence="5" type="ORF">WN48_04272</name>
</gene>
<feature type="transmembrane region" description="Helical" evidence="3">
    <location>
        <begin position="614"/>
        <end position="637"/>
    </location>
</feature>
<dbReference type="GO" id="GO:0008028">
    <property type="term" value="F:monocarboxylic acid transmembrane transporter activity"/>
    <property type="evidence" value="ECO:0007669"/>
    <property type="project" value="TreeGrafter"/>
</dbReference>
<dbReference type="Pfam" id="PF07690">
    <property type="entry name" value="MFS_1"/>
    <property type="match status" value="1"/>
</dbReference>
<evidence type="ECO:0000259" key="4">
    <source>
        <dbReference type="PROSITE" id="PS50850"/>
    </source>
</evidence>
<evidence type="ECO:0000313" key="5">
    <source>
        <dbReference type="EMBL" id="OAD51862.1"/>
    </source>
</evidence>
<keyword evidence="6" id="KW-1185">Reference proteome</keyword>
<feature type="transmembrane region" description="Helical" evidence="3">
    <location>
        <begin position="37"/>
        <end position="57"/>
    </location>
</feature>
<reference evidence="5 6" key="1">
    <citation type="submission" date="2015-07" db="EMBL/GenBank/DDBJ databases">
        <title>The genome of Eufriesea mexicana.</title>
        <authorList>
            <person name="Pan H."/>
            <person name="Kapheim K."/>
        </authorList>
    </citation>
    <scope>NUCLEOTIDE SEQUENCE [LARGE SCALE GENOMIC DNA]</scope>
    <source>
        <strain evidence="5">0111107269</strain>
        <tissue evidence="5">Whole body</tissue>
    </source>
</reference>
<keyword evidence="3" id="KW-0812">Transmembrane</keyword>
<protein>
    <submittedName>
        <fullName evidence="5">Monocarboxylate transporter 13</fullName>
    </submittedName>
</protein>
<dbReference type="PROSITE" id="PS50850">
    <property type="entry name" value="MFS"/>
    <property type="match status" value="1"/>
</dbReference>
<dbReference type="PANTHER" id="PTHR11360">
    <property type="entry name" value="MONOCARBOXYLATE TRANSPORTER"/>
    <property type="match status" value="1"/>
</dbReference>
<dbReference type="GO" id="GO:0016020">
    <property type="term" value="C:membrane"/>
    <property type="evidence" value="ECO:0007669"/>
    <property type="project" value="UniProtKB-SubCell"/>
</dbReference>
<feature type="transmembrane region" description="Helical" evidence="3">
    <location>
        <begin position="554"/>
        <end position="571"/>
    </location>
</feature>
<feature type="transmembrane region" description="Helical" evidence="3">
    <location>
        <begin position="198"/>
        <end position="215"/>
    </location>
</feature>
<feature type="transmembrane region" description="Helical" evidence="3">
    <location>
        <begin position="108"/>
        <end position="126"/>
    </location>
</feature>
<dbReference type="OrthoDB" id="410267at2759"/>
<proteinExistence type="predicted"/>
<feature type="transmembrane region" description="Helical" evidence="3">
    <location>
        <begin position="132"/>
        <end position="156"/>
    </location>
</feature>
<organism evidence="5 6">
    <name type="scientific">Eufriesea mexicana</name>
    <dbReference type="NCBI Taxonomy" id="516756"/>
    <lineage>
        <taxon>Eukaryota</taxon>
        <taxon>Metazoa</taxon>
        <taxon>Ecdysozoa</taxon>
        <taxon>Arthropoda</taxon>
        <taxon>Hexapoda</taxon>
        <taxon>Insecta</taxon>
        <taxon>Pterygota</taxon>
        <taxon>Neoptera</taxon>
        <taxon>Endopterygota</taxon>
        <taxon>Hymenoptera</taxon>
        <taxon>Apocrita</taxon>
        <taxon>Aculeata</taxon>
        <taxon>Apoidea</taxon>
        <taxon>Anthophila</taxon>
        <taxon>Apidae</taxon>
        <taxon>Eufriesea</taxon>
    </lineage>
</organism>
<feature type="region of interest" description="Disordered" evidence="2">
    <location>
        <begin position="314"/>
        <end position="368"/>
    </location>
</feature>
<dbReference type="AlphaFoldDB" id="A0A310S448"/>
<feature type="transmembrane region" description="Helical" evidence="3">
    <location>
        <begin position="643"/>
        <end position="667"/>
    </location>
</feature>
<feature type="region of interest" description="Disordered" evidence="2">
    <location>
        <begin position="1"/>
        <end position="31"/>
    </location>
</feature>
<dbReference type="PANTHER" id="PTHR11360:SF8">
    <property type="entry name" value="BCDNA.LD28120-RELATED"/>
    <property type="match status" value="1"/>
</dbReference>
<keyword evidence="3" id="KW-1133">Transmembrane helix</keyword>
<feature type="transmembrane region" description="Helical" evidence="3">
    <location>
        <begin position="168"/>
        <end position="192"/>
    </location>
</feature>
<comment type="subcellular location">
    <subcellularLocation>
        <location evidence="1">Membrane</location>
        <topology evidence="1">Multi-pass membrane protein</topology>
    </subcellularLocation>
</comment>
<sequence length="687" mass="76236">MTIKQNTSFTGDNEKETKEQTKNVNSTSENFDPPDGGWGWIIVMAAGFSNFCILPMLQSFGLIFRDRFAELGINSTQTTTILNINCAVTSCIGLANGPLFRKFSYRQIAFVGSMICAISITILSMTKSFTGAIIFFSILYGVGVGITMSSNALALNTYFKRKRRIATGLSWTCTGMGPIVMPQIITLLIPVYGMEGTVLIFGGFAFNAVVCALLLQPVSWHIKKGRDTEKLTNTINSEEFVIADKIATEVIQKNYENNFQNRSSEDIENIQSNYGTLSLAKGKFGSQYLYYDDEEDGASGIDVLGPGTPMMSRANDGWFSKRNTSTTSIASRSSKKDCSSRTPSRRTSVNLSRQSSISRGPSVRNLNRSRCRVTPSKIKIPLTSIFQYFSSFLLSQNSETEKSRKRLSSYQPSTVPLIIVNESCEHAEDFELCKDPNCNHKSQHKSVIPEEVETYQLLEEECVKETTKKTFLEALIIFFDLDLLRDLVYVNMMLGITFANFSELNFSLLTPFILSEYGFTKIQVATVMSILAGFDVVTRLTIPFIADFIGWQNRTFFLVGICGMAVGRIVLAHVQDFSVTLAIAILIGAGKALRTIFMALVIPTHVPLSRLPGATGIQLLTSGIVALALGPLVGWIRDTTSDYAVMLHCLNIFTYLTVISWTIEICFMKWKSKKIAQEKEVSNNICA</sequence>
<evidence type="ECO:0000256" key="1">
    <source>
        <dbReference type="ARBA" id="ARBA00004141"/>
    </source>
</evidence>
<dbReference type="InterPro" id="IPR050327">
    <property type="entry name" value="Proton-linked_MCT"/>
</dbReference>
<name>A0A310S448_9HYME</name>
<evidence type="ECO:0000256" key="3">
    <source>
        <dbReference type="SAM" id="Phobius"/>
    </source>
</evidence>
<feature type="compositionally biased region" description="Basic and acidic residues" evidence="2">
    <location>
        <begin position="12"/>
        <end position="21"/>
    </location>
</feature>
<evidence type="ECO:0000313" key="6">
    <source>
        <dbReference type="Proteomes" id="UP000250275"/>
    </source>
</evidence>
<feature type="compositionally biased region" description="Polar residues" evidence="2">
    <location>
        <begin position="1"/>
        <end position="11"/>
    </location>
</feature>
<dbReference type="SUPFAM" id="SSF103473">
    <property type="entry name" value="MFS general substrate transporter"/>
    <property type="match status" value="1"/>
</dbReference>
<dbReference type="Proteomes" id="UP000250275">
    <property type="component" value="Unassembled WGS sequence"/>
</dbReference>
<dbReference type="InterPro" id="IPR020846">
    <property type="entry name" value="MFS_dom"/>
</dbReference>
<dbReference type="InterPro" id="IPR036259">
    <property type="entry name" value="MFS_trans_sf"/>
</dbReference>
<feature type="compositionally biased region" description="Polar residues" evidence="2">
    <location>
        <begin position="340"/>
        <end position="368"/>
    </location>
</feature>
<feature type="transmembrane region" description="Helical" evidence="3">
    <location>
        <begin position="577"/>
        <end position="602"/>
    </location>
</feature>
<feature type="domain" description="Major facilitator superfamily (MFS) profile" evidence="4">
    <location>
        <begin position="466"/>
        <end position="687"/>
    </location>
</feature>
<dbReference type="FunFam" id="1.20.1250.20:FF:000383">
    <property type="entry name" value="Blast:Monocarboxylate transporter 13"/>
    <property type="match status" value="1"/>
</dbReference>
<dbReference type="EMBL" id="KQ784160">
    <property type="protein sequence ID" value="OAD51862.1"/>
    <property type="molecule type" value="Genomic_DNA"/>
</dbReference>
<feature type="compositionally biased region" description="Polar residues" evidence="2">
    <location>
        <begin position="321"/>
        <end position="332"/>
    </location>
</feature>
<feature type="transmembrane region" description="Helical" evidence="3">
    <location>
        <begin position="483"/>
        <end position="502"/>
    </location>
</feature>
<keyword evidence="3" id="KW-0472">Membrane</keyword>